<sequence length="116" mass="13458">MTPCFSHFFSLYSFLGRLRQCNCNTGKNCTDNIQKFSYTSSRIQKKHVISPLFINTYRIKDAAPNVNCSPNHMHETQRFNSETYTIDVKHEPKAPKSIYQLVETVYINKASKTKTD</sequence>
<dbReference type="EMBL" id="AANDQG010000004">
    <property type="protein sequence ID" value="EDN9629678.1"/>
    <property type="molecule type" value="Genomic_DNA"/>
</dbReference>
<dbReference type="Proteomes" id="UP000458487">
    <property type="component" value="Unassembled WGS sequence"/>
</dbReference>
<protein>
    <submittedName>
        <fullName evidence="2">Uncharacterized protein</fullName>
    </submittedName>
</protein>
<dbReference type="EMBL" id="AANCZP010000003">
    <property type="protein sequence ID" value="EDN8269924.1"/>
    <property type="molecule type" value="Genomic_DNA"/>
</dbReference>
<reference evidence="7" key="5">
    <citation type="submission" date="2020-01" db="EMBL/GenBank/DDBJ databases">
        <authorList>
            <consortium name="NCBI Pathogen Detection Project"/>
        </authorList>
    </citation>
    <scope>NUCLEOTIDE SEQUENCE</scope>
    <source>
        <strain evidence="7">CFIAFB20160038</strain>
    </source>
</reference>
<evidence type="ECO:0000313" key="7">
    <source>
        <dbReference type="EMBL" id="HAB9176323.1"/>
    </source>
</evidence>
<evidence type="ECO:0000313" key="5">
    <source>
        <dbReference type="EMBL" id="EDN8269924.1"/>
    </source>
</evidence>
<name>A0A457WKL7_LISMN</name>
<dbReference type="Proteomes" id="UP000388699">
    <property type="component" value="Unassembled WGS sequence"/>
</dbReference>
<dbReference type="EMBL" id="AAAQOE010000003">
    <property type="protein sequence ID" value="EAE1096344.1"/>
    <property type="molecule type" value="Genomic_DNA"/>
</dbReference>
<organism evidence="2 8">
    <name type="scientific">Listeria monocytogenes</name>
    <dbReference type="NCBI Taxonomy" id="1639"/>
    <lineage>
        <taxon>Bacteria</taxon>
        <taxon>Bacillati</taxon>
        <taxon>Bacillota</taxon>
        <taxon>Bacilli</taxon>
        <taxon>Bacillales</taxon>
        <taxon>Listeriaceae</taxon>
        <taxon>Listeria</taxon>
    </lineage>
</organism>
<comment type="caution">
    <text evidence="2">The sequence shown here is derived from an EMBL/GenBank/DDBJ whole genome shotgun (WGS) entry which is preliminary data.</text>
</comment>
<evidence type="ECO:0000313" key="6">
    <source>
        <dbReference type="EMBL" id="EDN9629678.1"/>
    </source>
</evidence>
<gene>
    <name evidence="3" type="ORF">A3R20_10235</name>
    <name evidence="4" type="ORF">AF817_11100</name>
    <name evidence="2" type="ORF">APD94_10270</name>
    <name evidence="1" type="ORF">DG57_00900</name>
    <name evidence="6" type="ORF">GI230_08735</name>
    <name evidence="5" type="ORF">GT011_11285</name>
    <name evidence="7" type="ORF">GYU24_11460</name>
</gene>
<dbReference type="RefSeq" id="WP_003734073.1">
    <property type="nucleotide sequence ID" value="NZ_CP007687.1"/>
</dbReference>
<evidence type="ECO:0000313" key="3">
    <source>
        <dbReference type="EMBL" id="EAG0994977.1"/>
    </source>
</evidence>
<accession>A0A457WKL7</accession>
<reference evidence="6 11" key="4">
    <citation type="submission" date="2019-11" db="EMBL/GenBank/DDBJ databases">
        <authorList>
            <person name="Ashton P.M."/>
            <person name="Dallman T."/>
            <person name="Nair S."/>
            <person name="De Pinna E."/>
            <person name="Peters T."/>
            <person name="Grant K."/>
        </authorList>
    </citation>
    <scope>NUCLEOTIDE SEQUENCE [LARGE SCALE GENOMIC DNA]</scope>
    <source>
        <strain evidence="6 11">833351</strain>
    </source>
</reference>
<dbReference type="Proteomes" id="UP000535556">
    <property type="component" value="Unassembled WGS sequence"/>
</dbReference>
<dbReference type="Proteomes" id="UP000406081">
    <property type="component" value="Unassembled WGS sequence"/>
</dbReference>
<reference evidence="8 9" key="2">
    <citation type="submission" date="2018-06" db="EMBL/GenBank/DDBJ databases">
        <authorList>
            <consortium name="GenomeTrakr: Next Generation Sequencing Network for Food Pathogen Tracability"/>
        </authorList>
    </citation>
    <scope>NUCLEOTIDE SEQUENCE [LARGE SCALE GENOMIC DNA]</scope>
    <source>
        <strain evidence="3 10">ARS-CC9329</strain>
        <strain evidence="1 9">CFSAN008016</strain>
        <strain evidence="5 12">FDA00015028</strain>
        <strain evidence="2 8">FLAG-78586</strain>
    </source>
</reference>
<dbReference type="EMBL" id="AABAIH010000003">
    <property type="protein sequence ID" value="EAG0994977.1"/>
    <property type="molecule type" value="Genomic_DNA"/>
</dbReference>
<dbReference type="EMBL" id="AABDDO010000003">
    <property type="protein sequence ID" value="EAG6763769.1"/>
    <property type="molecule type" value="Genomic_DNA"/>
</dbReference>
<dbReference type="EMBL" id="DAAIRR010000003">
    <property type="protein sequence ID" value="HAB9176323.1"/>
    <property type="molecule type" value="Genomic_DNA"/>
</dbReference>
<evidence type="ECO:0000313" key="9">
    <source>
        <dbReference type="Proteomes" id="UP000388699"/>
    </source>
</evidence>
<reference evidence="4 13" key="3">
    <citation type="submission" date="2019-04" db="EMBL/GenBank/DDBJ databases">
        <authorList>
            <consortium name="GenomeTrakr network: Whole genome sequencing for foodborne pathogen traceback"/>
        </authorList>
    </citation>
    <scope>NUCLEOTIDE SEQUENCE [LARGE SCALE GENOMIC DNA]</scope>
    <source>
        <strain evidence="4 13">NRRL B-33244</strain>
    </source>
</reference>
<evidence type="ECO:0000313" key="11">
    <source>
        <dbReference type="Proteomes" id="UP000458487"/>
    </source>
</evidence>
<evidence type="ECO:0000313" key="13">
    <source>
        <dbReference type="Proteomes" id="UP000535556"/>
    </source>
</evidence>
<evidence type="ECO:0000313" key="10">
    <source>
        <dbReference type="Proteomes" id="UP000406081"/>
    </source>
</evidence>
<dbReference type="AlphaFoldDB" id="A0A457WKL7"/>
<evidence type="ECO:0000313" key="2">
    <source>
        <dbReference type="EMBL" id="EAE1096344.1"/>
    </source>
</evidence>
<dbReference type="Proteomes" id="UP000467247">
    <property type="component" value="Unassembled WGS sequence"/>
</dbReference>
<dbReference type="Proteomes" id="UP000840928">
    <property type="component" value="Unassembled WGS sequence"/>
</dbReference>
<evidence type="ECO:0000313" key="1">
    <source>
        <dbReference type="EMBL" id="EAE0768379.1"/>
    </source>
</evidence>
<dbReference type="EMBL" id="AAAQJJ010000001">
    <property type="protein sequence ID" value="EAE0768379.1"/>
    <property type="molecule type" value="Genomic_DNA"/>
</dbReference>
<proteinExistence type="predicted"/>
<reference evidence="7" key="1">
    <citation type="journal article" date="2018" name="Genome Biol.">
        <title>SKESA: strategic k-mer extension for scrupulous assemblies.</title>
        <authorList>
            <person name="Souvorov A."/>
            <person name="Agarwala R."/>
            <person name="Lipman D.J."/>
        </authorList>
    </citation>
    <scope>NUCLEOTIDE SEQUENCE [LARGE SCALE GENOMIC DNA]</scope>
    <source>
        <strain evidence="7">CFIAFB20160038</strain>
    </source>
</reference>
<evidence type="ECO:0000313" key="4">
    <source>
        <dbReference type="EMBL" id="EAG6763769.1"/>
    </source>
</evidence>
<evidence type="ECO:0000313" key="12">
    <source>
        <dbReference type="Proteomes" id="UP000467247"/>
    </source>
</evidence>
<dbReference type="Proteomes" id="UP000355989">
    <property type="component" value="Unassembled WGS sequence"/>
</dbReference>
<evidence type="ECO:0000313" key="8">
    <source>
        <dbReference type="Proteomes" id="UP000355989"/>
    </source>
</evidence>